<evidence type="ECO:0000256" key="1">
    <source>
        <dbReference type="SAM" id="Phobius"/>
    </source>
</evidence>
<dbReference type="Proteomes" id="UP000051236">
    <property type="component" value="Unassembled WGS sequence"/>
</dbReference>
<evidence type="ECO:0000313" key="2">
    <source>
        <dbReference type="EMBL" id="KRM33327.1"/>
    </source>
</evidence>
<organism evidence="2 3">
    <name type="scientific">Agrilactobacillus composti DSM 18527 = JCM 14202</name>
    <dbReference type="NCBI Taxonomy" id="1423734"/>
    <lineage>
        <taxon>Bacteria</taxon>
        <taxon>Bacillati</taxon>
        <taxon>Bacillota</taxon>
        <taxon>Bacilli</taxon>
        <taxon>Lactobacillales</taxon>
        <taxon>Lactobacillaceae</taxon>
        <taxon>Agrilactobacillus</taxon>
    </lineage>
</organism>
<dbReference type="Pfam" id="PF13346">
    <property type="entry name" value="ABC2_membrane_5"/>
    <property type="match status" value="1"/>
</dbReference>
<keyword evidence="3" id="KW-1185">Reference proteome</keyword>
<feature type="transmembrane region" description="Helical" evidence="1">
    <location>
        <begin position="73"/>
        <end position="95"/>
    </location>
</feature>
<feature type="transmembrane region" description="Helical" evidence="1">
    <location>
        <begin position="134"/>
        <end position="158"/>
    </location>
</feature>
<name>A0A0R1XT17_9LACO</name>
<feature type="transmembrane region" description="Helical" evidence="1">
    <location>
        <begin position="37"/>
        <end position="61"/>
    </location>
</feature>
<dbReference type="eggNOG" id="ENOG5032QUW">
    <property type="taxonomic scope" value="Bacteria"/>
</dbReference>
<dbReference type="STRING" id="1423734.FC83_GL002895"/>
<keyword evidence="1" id="KW-0472">Membrane</keyword>
<dbReference type="PATRIC" id="fig|1423734.3.peg.2944"/>
<dbReference type="AlphaFoldDB" id="A0A0R1XT17"/>
<reference evidence="2 3" key="1">
    <citation type="journal article" date="2015" name="Genome Announc.">
        <title>Expanding the biotechnology potential of lactobacilli through comparative genomics of 213 strains and associated genera.</title>
        <authorList>
            <person name="Sun Z."/>
            <person name="Harris H.M."/>
            <person name="McCann A."/>
            <person name="Guo C."/>
            <person name="Argimon S."/>
            <person name="Zhang W."/>
            <person name="Yang X."/>
            <person name="Jeffery I.B."/>
            <person name="Cooney J.C."/>
            <person name="Kagawa T.F."/>
            <person name="Liu W."/>
            <person name="Song Y."/>
            <person name="Salvetti E."/>
            <person name="Wrobel A."/>
            <person name="Rasinkangas P."/>
            <person name="Parkhill J."/>
            <person name="Rea M.C."/>
            <person name="O'Sullivan O."/>
            <person name="Ritari J."/>
            <person name="Douillard F.P."/>
            <person name="Paul Ross R."/>
            <person name="Yang R."/>
            <person name="Briner A.E."/>
            <person name="Felis G.E."/>
            <person name="de Vos W.M."/>
            <person name="Barrangou R."/>
            <person name="Klaenhammer T.R."/>
            <person name="Caufield P.W."/>
            <person name="Cui Y."/>
            <person name="Zhang H."/>
            <person name="O'Toole P.W."/>
        </authorList>
    </citation>
    <scope>NUCLEOTIDE SEQUENCE [LARGE SCALE GENOMIC DNA]</scope>
    <source>
        <strain evidence="2 3">DSM 18527</strain>
    </source>
</reference>
<accession>A0A0R1XT17</accession>
<feature type="transmembrane region" description="Helical" evidence="1">
    <location>
        <begin position="102"/>
        <end position="122"/>
    </location>
</feature>
<sequence>MSSLPALEVIKQEGTSNFDIYTFTLPVKRSTMVKSNYVHYLTFVLMGMLISFVVYIISSTIETGLQLANISSIYASTLFMVIVAGAFVYPLLYLLGHEKSDGIIIGSAFVGIATLIGVQGVINYFSNAVAKANFNISLFVASAFVIAAFLIYSCSYCLSRFIFTKKDY</sequence>
<comment type="caution">
    <text evidence="2">The sequence shown here is derived from an EMBL/GenBank/DDBJ whole genome shotgun (WGS) entry which is preliminary data.</text>
</comment>
<gene>
    <name evidence="2" type="ORF">FC83_GL002895</name>
</gene>
<evidence type="ECO:0000313" key="3">
    <source>
        <dbReference type="Proteomes" id="UP000051236"/>
    </source>
</evidence>
<keyword evidence="1" id="KW-1133">Transmembrane helix</keyword>
<keyword evidence="1" id="KW-0812">Transmembrane</keyword>
<dbReference type="EMBL" id="AZGA01000054">
    <property type="protein sequence ID" value="KRM33327.1"/>
    <property type="molecule type" value="Genomic_DNA"/>
</dbReference>
<dbReference type="InterPro" id="IPR025699">
    <property type="entry name" value="ABC2_memb-like"/>
</dbReference>
<proteinExistence type="predicted"/>
<protein>
    <submittedName>
        <fullName evidence="2">Uncharacterized protein</fullName>
    </submittedName>
</protein>